<accession>A0A7S1QA73</accession>
<keyword evidence="5 11" id="KW-0732">Signal</keyword>
<evidence type="ECO:0000256" key="6">
    <source>
        <dbReference type="ARBA" id="ARBA00022737"/>
    </source>
</evidence>
<reference evidence="12" key="1">
    <citation type="submission" date="2021-01" db="EMBL/GenBank/DDBJ databases">
        <authorList>
            <person name="Corre E."/>
            <person name="Pelletier E."/>
            <person name="Niang G."/>
            <person name="Scheremetjew M."/>
            <person name="Finn R."/>
            <person name="Kale V."/>
            <person name="Holt S."/>
            <person name="Cochrane G."/>
            <person name="Meng A."/>
            <person name="Brown T."/>
            <person name="Cohen L."/>
        </authorList>
    </citation>
    <scope>NUCLEOTIDE SEQUENCE</scope>
    <source>
        <strain evidence="12">CCAP 1951/1</strain>
    </source>
</reference>
<evidence type="ECO:0000256" key="9">
    <source>
        <dbReference type="ARBA" id="ARBA00023170"/>
    </source>
</evidence>
<dbReference type="GO" id="GO:0005886">
    <property type="term" value="C:plasma membrane"/>
    <property type="evidence" value="ECO:0007669"/>
    <property type="project" value="UniProtKB-SubCell"/>
</dbReference>
<dbReference type="PANTHER" id="PTHR48007">
    <property type="entry name" value="LEUCINE-RICH REPEAT RECEPTOR-LIKE PROTEIN KINASE PXC1"/>
    <property type="match status" value="1"/>
</dbReference>
<dbReference type="SUPFAM" id="SSF52058">
    <property type="entry name" value="L domain-like"/>
    <property type="match status" value="1"/>
</dbReference>
<name>A0A7S1QA73_NEODS</name>
<sequence>MNAVIRLLVLSVAMLHANGFMDKNVHAPFVDPKQIDVALKKLYEDCNGKNWPSPWGDRWGRESSCAWDGNERAKPPPFGTRCTNGGWHKLPPQDDGGLLFLEHFSGAAEGIVPREFEACQMTEFLSFWNNKLRGPIWNTSMHEFMNRFDLSHNEMSGPLPDDFMARNLRMADLINLAFNKFSGPIPKVIGTFKVLNVLRLDHNEFSGAVPAEITDLPELRHFGLANNKLSGQVPSLKGLKSAARIDLSNNQFDGSLPELPDSVSRVDFSGNKFTGEIPASYGQLPFLRHFNCTGCDVKCSDPNLLVHLPFSSHCPAGKRRKWES</sequence>
<organism evidence="12">
    <name type="scientific">Neobodo designis</name>
    <name type="common">Flagellated protozoan</name>
    <name type="synonym">Bodo designis</name>
    <dbReference type="NCBI Taxonomy" id="312471"/>
    <lineage>
        <taxon>Eukaryota</taxon>
        <taxon>Discoba</taxon>
        <taxon>Euglenozoa</taxon>
        <taxon>Kinetoplastea</taxon>
        <taxon>Metakinetoplastina</taxon>
        <taxon>Neobodonida</taxon>
        <taxon>Neobodo</taxon>
    </lineage>
</organism>
<keyword evidence="9" id="KW-0675">Receptor</keyword>
<dbReference type="InterPro" id="IPR046959">
    <property type="entry name" value="PRK1-6/SRF4-like"/>
</dbReference>
<keyword evidence="4" id="KW-0812">Transmembrane</keyword>
<evidence type="ECO:0000256" key="10">
    <source>
        <dbReference type="ARBA" id="ARBA00023180"/>
    </source>
</evidence>
<evidence type="ECO:0000256" key="11">
    <source>
        <dbReference type="SAM" id="SignalP"/>
    </source>
</evidence>
<evidence type="ECO:0000256" key="1">
    <source>
        <dbReference type="ARBA" id="ARBA00004251"/>
    </source>
</evidence>
<protein>
    <recommendedName>
        <fullName evidence="13">Leucine-rich repeat-containing N-terminal plant-type domain-containing protein</fullName>
    </recommendedName>
</protein>
<dbReference type="FunFam" id="3.80.10.10:FF:000470">
    <property type="entry name" value="LRR receptor-like serine/threonine-protein kinase RPK2"/>
    <property type="match status" value="1"/>
</dbReference>
<feature type="chain" id="PRO_5030924099" description="Leucine-rich repeat-containing N-terminal plant-type domain-containing protein" evidence="11">
    <location>
        <begin position="20"/>
        <end position="324"/>
    </location>
</feature>
<keyword evidence="3" id="KW-0433">Leucine-rich repeat</keyword>
<proteinExistence type="predicted"/>
<evidence type="ECO:0000256" key="3">
    <source>
        <dbReference type="ARBA" id="ARBA00022614"/>
    </source>
</evidence>
<keyword evidence="7" id="KW-1133">Transmembrane helix</keyword>
<dbReference type="EMBL" id="HBGF01028825">
    <property type="protein sequence ID" value="CAD9124461.1"/>
    <property type="molecule type" value="Transcribed_RNA"/>
</dbReference>
<comment type="subcellular location">
    <subcellularLocation>
        <location evidence="1">Cell membrane</location>
        <topology evidence="1">Single-pass type I membrane protein</topology>
    </subcellularLocation>
</comment>
<evidence type="ECO:0000256" key="4">
    <source>
        <dbReference type="ARBA" id="ARBA00022692"/>
    </source>
</evidence>
<evidence type="ECO:0000256" key="7">
    <source>
        <dbReference type="ARBA" id="ARBA00022989"/>
    </source>
</evidence>
<evidence type="ECO:0000256" key="8">
    <source>
        <dbReference type="ARBA" id="ARBA00023136"/>
    </source>
</evidence>
<dbReference type="InterPro" id="IPR032675">
    <property type="entry name" value="LRR_dom_sf"/>
</dbReference>
<feature type="signal peptide" evidence="11">
    <location>
        <begin position="1"/>
        <end position="19"/>
    </location>
</feature>
<keyword evidence="10" id="KW-0325">Glycoprotein</keyword>
<evidence type="ECO:0000256" key="5">
    <source>
        <dbReference type="ARBA" id="ARBA00022729"/>
    </source>
</evidence>
<keyword evidence="2" id="KW-1003">Cell membrane</keyword>
<evidence type="ECO:0000313" key="12">
    <source>
        <dbReference type="EMBL" id="CAD9124461.1"/>
    </source>
</evidence>
<dbReference type="PANTHER" id="PTHR48007:SF73">
    <property type="entry name" value="LEUCINE-RICH REPEAT-CONTAINING N-TERMINAL PLANT-TYPE DOMAIN-CONTAINING PROTEIN"/>
    <property type="match status" value="1"/>
</dbReference>
<keyword evidence="6" id="KW-0677">Repeat</keyword>
<evidence type="ECO:0008006" key="13">
    <source>
        <dbReference type="Google" id="ProtNLM"/>
    </source>
</evidence>
<keyword evidence="8" id="KW-0472">Membrane</keyword>
<gene>
    <name evidence="12" type="ORF">NDES1114_LOCUS19098</name>
</gene>
<dbReference type="Gene3D" id="3.80.10.10">
    <property type="entry name" value="Ribonuclease Inhibitor"/>
    <property type="match status" value="1"/>
</dbReference>
<evidence type="ECO:0000256" key="2">
    <source>
        <dbReference type="ARBA" id="ARBA00022475"/>
    </source>
</evidence>
<dbReference type="AlphaFoldDB" id="A0A7S1QA73"/>